<organism evidence="1 2">
    <name type="scientific">Dreissena polymorpha</name>
    <name type="common">Zebra mussel</name>
    <name type="synonym">Mytilus polymorpha</name>
    <dbReference type="NCBI Taxonomy" id="45954"/>
    <lineage>
        <taxon>Eukaryota</taxon>
        <taxon>Metazoa</taxon>
        <taxon>Spiralia</taxon>
        <taxon>Lophotrochozoa</taxon>
        <taxon>Mollusca</taxon>
        <taxon>Bivalvia</taxon>
        <taxon>Autobranchia</taxon>
        <taxon>Heteroconchia</taxon>
        <taxon>Euheterodonta</taxon>
        <taxon>Imparidentia</taxon>
        <taxon>Neoheterodontei</taxon>
        <taxon>Myida</taxon>
        <taxon>Dreissenoidea</taxon>
        <taxon>Dreissenidae</taxon>
        <taxon>Dreissena</taxon>
    </lineage>
</organism>
<dbReference type="AlphaFoldDB" id="A0A9D4LBU6"/>
<dbReference type="Proteomes" id="UP000828390">
    <property type="component" value="Unassembled WGS sequence"/>
</dbReference>
<dbReference type="EMBL" id="JAIWYP010000003">
    <property type="protein sequence ID" value="KAH3855695.1"/>
    <property type="molecule type" value="Genomic_DNA"/>
</dbReference>
<protein>
    <submittedName>
        <fullName evidence="1">Uncharacterized protein</fullName>
    </submittedName>
</protein>
<evidence type="ECO:0000313" key="1">
    <source>
        <dbReference type="EMBL" id="KAH3855695.1"/>
    </source>
</evidence>
<name>A0A9D4LBU6_DREPO</name>
<keyword evidence="2" id="KW-1185">Reference proteome</keyword>
<proteinExistence type="predicted"/>
<evidence type="ECO:0000313" key="2">
    <source>
        <dbReference type="Proteomes" id="UP000828390"/>
    </source>
</evidence>
<reference evidence="1" key="1">
    <citation type="journal article" date="2019" name="bioRxiv">
        <title>The Genome of the Zebra Mussel, Dreissena polymorpha: A Resource for Invasive Species Research.</title>
        <authorList>
            <person name="McCartney M.A."/>
            <person name="Auch B."/>
            <person name="Kono T."/>
            <person name="Mallez S."/>
            <person name="Zhang Y."/>
            <person name="Obille A."/>
            <person name="Becker A."/>
            <person name="Abrahante J.E."/>
            <person name="Garbe J."/>
            <person name="Badalamenti J.P."/>
            <person name="Herman A."/>
            <person name="Mangelson H."/>
            <person name="Liachko I."/>
            <person name="Sullivan S."/>
            <person name="Sone E.D."/>
            <person name="Koren S."/>
            <person name="Silverstein K.A.T."/>
            <person name="Beckman K.B."/>
            <person name="Gohl D.M."/>
        </authorList>
    </citation>
    <scope>NUCLEOTIDE SEQUENCE</scope>
    <source>
        <strain evidence="1">Duluth1</strain>
        <tissue evidence="1">Whole animal</tissue>
    </source>
</reference>
<sequence length="136" mass="14526">MRNVTKGCNSVQLIPLQNDLSSTLTDFTKTNVTNLGNTTVTCNVSVTDLYLGNQGNSVGPVLTCLNNFIDGFSLAALESYLLTGAGVDICTSAAAFRSCVFKTEHLQMKSLIANILEISSQLSDNFCDDVDDMESG</sequence>
<comment type="caution">
    <text evidence="1">The sequence shown here is derived from an EMBL/GenBank/DDBJ whole genome shotgun (WGS) entry which is preliminary data.</text>
</comment>
<gene>
    <name evidence="1" type="ORF">DPMN_098265</name>
</gene>
<accession>A0A9D4LBU6</accession>
<reference evidence="1" key="2">
    <citation type="submission" date="2020-11" db="EMBL/GenBank/DDBJ databases">
        <authorList>
            <person name="McCartney M.A."/>
            <person name="Auch B."/>
            <person name="Kono T."/>
            <person name="Mallez S."/>
            <person name="Becker A."/>
            <person name="Gohl D.M."/>
            <person name="Silverstein K.A.T."/>
            <person name="Koren S."/>
            <person name="Bechman K.B."/>
            <person name="Herman A."/>
            <person name="Abrahante J.E."/>
            <person name="Garbe J."/>
        </authorList>
    </citation>
    <scope>NUCLEOTIDE SEQUENCE</scope>
    <source>
        <strain evidence="1">Duluth1</strain>
        <tissue evidence="1">Whole animal</tissue>
    </source>
</reference>